<name>A0A1I4A4X9_9HYPH</name>
<dbReference type="InterPro" id="IPR058163">
    <property type="entry name" value="LysR-type_TF_proteobact-type"/>
</dbReference>
<dbReference type="InterPro" id="IPR036390">
    <property type="entry name" value="WH_DNA-bd_sf"/>
</dbReference>
<dbReference type="EMBL" id="FOSL01000007">
    <property type="protein sequence ID" value="SFK51452.1"/>
    <property type="molecule type" value="Genomic_DNA"/>
</dbReference>
<dbReference type="PANTHER" id="PTHR30537:SF26">
    <property type="entry name" value="GLYCINE CLEAVAGE SYSTEM TRANSCRIPTIONAL ACTIVATOR"/>
    <property type="match status" value="1"/>
</dbReference>
<dbReference type="PANTHER" id="PTHR30537">
    <property type="entry name" value="HTH-TYPE TRANSCRIPTIONAL REGULATOR"/>
    <property type="match status" value="1"/>
</dbReference>
<dbReference type="Gene3D" id="1.10.10.10">
    <property type="entry name" value="Winged helix-like DNA-binding domain superfamily/Winged helix DNA-binding domain"/>
    <property type="match status" value="1"/>
</dbReference>
<keyword evidence="7" id="KW-1185">Reference proteome</keyword>
<dbReference type="PRINTS" id="PR00039">
    <property type="entry name" value="HTHLYSR"/>
</dbReference>
<dbReference type="AlphaFoldDB" id="A0A1I4A4X9"/>
<organism evidence="6 7">
    <name type="scientific">Neomesorhizobium albiziae</name>
    <dbReference type="NCBI Taxonomy" id="335020"/>
    <lineage>
        <taxon>Bacteria</taxon>
        <taxon>Pseudomonadati</taxon>
        <taxon>Pseudomonadota</taxon>
        <taxon>Alphaproteobacteria</taxon>
        <taxon>Hyphomicrobiales</taxon>
        <taxon>Phyllobacteriaceae</taxon>
        <taxon>Neomesorhizobium</taxon>
    </lineage>
</organism>
<protein>
    <submittedName>
        <fullName evidence="6">LysR family transcriptional regulator, glycine cleavage system transcriptional activator</fullName>
    </submittedName>
</protein>
<keyword evidence="3" id="KW-0238">DNA-binding</keyword>
<dbReference type="GO" id="GO:0006351">
    <property type="term" value="P:DNA-templated transcription"/>
    <property type="evidence" value="ECO:0007669"/>
    <property type="project" value="TreeGrafter"/>
</dbReference>
<dbReference type="Pfam" id="PF03466">
    <property type="entry name" value="LysR_substrate"/>
    <property type="match status" value="1"/>
</dbReference>
<dbReference type="SUPFAM" id="SSF53850">
    <property type="entry name" value="Periplasmic binding protein-like II"/>
    <property type="match status" value="1"/>
</dbReference>
<dbReference type="SUPFAM" id="SSF46785">
    <property type="entry name" value="Winged helix' DNA-binding domain"/>
    <property type="match status" value="1"/>
</dbReference>
<evidence type="ECO:0000259" key="5">
    <source>
        <dbReference type="PROSITE" id="PS50931"/>
    </source>
</evidence>
<dbReference type="InterPro" id="IPR036388">
    <property type="entry name" value="WH-like_DNA-bd_sf"/>
</dbReference>
<dbReference type="Pfam" id="PF00126">
    <property type="entry name" value="HTH_1"/>
    <property type="match status" value="1"/>
</dbReference>
<evidence type="ECO:0000256" key="3">
    <source>
        <dbReference type="ARBA" id="ARBA00023125"/>
    </source>
</evidence>
<feature type="domain" description="HTH lysR-type" evidence="5">
    <location>
        <begin position="6"/>
        <end position="63"/>
    </location>
</feature>
<dbReference type="GO" id="GO:0043565">
    <property type="term" value="F:sequence-specific DNA binding"/>
    <property type="evidence" value="ECO:0007669"/>
    <property type="project" value="TreeGrafter"/>
</dbReference>
<dbReference type="PROSITE" id="PS50931">
    <property type="entry name" value="HTH_LYSR"/>
    <property type="match status" value="1"/>
</dbReference>
<dbReference type="GO" id="GO:0003700">
    <property type="term" value="F:DNA-binding transcription factor activity"/>
    <property type="evidence" value="ECO:0007669"/>
    <property type="project" value="InterPro"/>
</dbReference>
<proteinExistence type="inferred from homology"/>
<reference evidence="6 7" key="1">
    <citation type="submission" date="2016-10" db="EMBL/GenBank/DDBJ databases">
        <authorList>
            <person name="Varghese N."/>
            <person name="Submissions S."/>
        </authorList>
    </citation>
    <scope>NUCLEOTIDE SEQUENCE [LARGE SCALE GENOMIC DNA]</scope>
    <source>
        <strain evidence="6 7">DSM 21822</strain>
    </source>
</reference>
<evidence type="ECO:0000256" key="1">
    <source>
        <dbReference type="ARBA" id="ARBA00009437"/>
    </source>
</evidence>
<dbReference type="OrthoDB" id="9807765at2"/>
<comment type="similarity">
    <text evidence="1">Belongs to the LysR transcriptional regulatory family.</text>
</comment>
<dbReference type="Gene3D" id="3.40.190.10">
    <property type="entry name" value="Periplasmic binding protein-like II"/>
    <property type="match status" value="2"/>
</dbReference>
<evidence type="ECO:0000256" key="2">
    <source>
        <dbReference type="ARBA" id="ARBA00023015"/>
    </source>
</evidence>
<keyword evidence="2" id="KW-0805">Transcription regulation</keyword>
<evidence type="ECO:0000313" key="7">
    <source>
        <dbReference type="Proteomes" id="UP000323300"/>
    </source>
</evidence>
<dbReference type="CDD" id="cd08432">
    <property type="entry name" value="PBP2_GcdR_TrpI_HvrB_AmpR_like"/>
    <property type="match status" value="1"/>
</dbReference>
<dbReference type="InterPro" id="IPR005119">
    <property type="entry name" value="LysR_subst-bd"/>
</dbReference>
<dbReference type="Proteomes" id="UP000323300">
    <property type="component" value="Unassembled WGS sequence"/>
</dbReference>
<evidence type="ECO:0000313" key="6">
    <source>
        <dbReference type="EMBL" id="SFK51452.1"/>
    </source>
</evidence>
<accession>A0A1I4A4X9</accession>
<sequence>MKRGRLPLTAMRSFEVAGRLLSFSRAAEELFVSQAAISRQIRELEAFIGKPLFERLHRGVVLTEAGRFLLEPLTASFDDLDRRLSQIIAEPAQAELRISVEPSFAAGWLVPRLHRFREQHPDVDIAVEADVRLVEFRTHEAELAIRFGAVARTWRRTEARHLFDCRTTPVLAPGLLASGPPLGSPVDLRHYTLLHEYDRKYWATWFQAAGLPDFASQKGPVYPVAAQAIHAAKLGHGVALCDLVLDGEDIRLGTLVRPFEIEVPDGAYWLVAPDFRRLSRPAKAFADWIVQELASATEQRS</sequence>
<evidence type="ECO:0000256" key="4">
    <source>
        <dbReference type="ARBA" id="ARBA00023163"/>
    </source>
</evidence>
<dbReference type="InterPro" id="IPR000847">
    <property type="entry name" value="LysR_HTH_N"/>
</dbReference>
<gene>
    <name evidence="6" type="ORF">SAMN04488498_107153</name>
</gene>
<keyword evidence="4" id="KW-0804">Transcription</keyword>